<dbReference type="Gene3D" id="2.70.98.20">
    <property type="entry name" value="Copper amine oxidase, catalytic domain"/>
    <property type="match status" value="1"/>
</dbReference>
<dbReference type="InterPro" id="IPR015800">
    <property type="entry name" value="Cu_amine_oxidase_N2"/>
</dbReference>
<keyword evidence="9 13" id="KW-0186">Copper</keyword>
<feature type="compositionally biased region" description="Basic and acidic residues" evidence="14">
    <location>
        <begin position="253"/>
        <end position="264"/>
    </location>
</feature>
<evidence type="ECO:0000256" key="13">
    <source>
        <dbReference type="RuleBase" id="RU000672"/>
    </source>
</evidence>
<dbReference type="SUPFAM" id="SSF49998">
    <property type="entry name" value="Amine oxidase catalytic domain"/>
    <property type="match status" value="1"/>
</dbReference>
<keyword evidence="6 13" id="KW-0479">Metal-binding</keyword>
<feature type="domain" description="Copper amine oxidase N3-terminal" evidence="17">
    <location>
        <begin position="138"/>
        <end position="231"/>
    </location>
</feature>
<dbReference type="InterPro" id="IPR049948">
    <property type="entry name" value="Cu_Am_ox_TPQ-bd"/>
</dbReference>
<comment type="PTM">
    <text evidence="12 13">Topaquinone (TPQ) is generated by copper-dependent autoxidation of a specific tyrosyl residue.</text>
</comment>
<dbReference type="InterPro" id="IPR015802">
    <property type="entry name" value="Cu_amine_oxidase_N3"/>
</dbReference>
<dbReference type="PANTHER" id="PTHR10638:SF86">
    <property type="entry name" value="COPPER AMINE OXIDASE 1-RELATED"/>
    <property type="match status" value="1"/>
</dbReference>
<reference evidence="18" key="1">
    <citation type="submission" date="2020-11" db="EMBL/GenBank/DDBJ databases">
        <authorList>
            <consortium name="DOE Joint Genome Institute"/>
            <person name="Ahrendt S."/>
            <person name="Riley R."/>
            <person name="Andreopoulos W."/>
            <person name="Labutti K."/>
            <person name="Pangilinan J."/>
            <person name="Ruiz-Duenas F.J."/>
            <person name="Barrasa J.M."/>
            <person name="Sanchez-Garcia M."/>
            <person name="Camarero S."/>
            <person name="Miyauchi S."/>
            <person name="Serrano A."/>
            <person name="Linde D."/>
            <person name="Babiker R."/>
            <person name="Drula E."/>
            <person name="Ayuso-Fernandez I."/>
            <person name="Pacheco R."/>
            <person name="Padilla G."/>
            <person name="Ferreira P."/>
            <person name="Barriuso J."/>
            <person name="Kellner H."/>
            <person name="Castanera R."/>
            <person name="Alfaro M."/>
            <person name="Ramirez L."/>
            <person name="Pisabarro A.G."/>
            <person name="Kuo A."/>
            <person name="Tritt A."/>
            <person name="Lipzen A."/>
            <person name="He G."/>
            <person name="Yan M."/>
            <person name="Ng V."/>
            <person name="Cullen D."/>
            <person name="Martin F."/>
            <person name="Rosso M.-N."/>
            <person name="Henrissat B."/>
            <person name="Hibbett D."/>
            <person name="Martinez A.T."/>
            <person name="Grigoriev I.V."/>
        </authorList>
    </citation>
    <scope>NUCLEOTIDE SEQUENCE</scope>
    <source>
        <strain evidence="18">MF-IS2</strain>
    </source>
</reference>
<keyword evidence="8 13" id="KW-0560">Oxidoreductase</keyword>
<sequence>MTIQDIATAVPSTATKVQPHTNGKTSAPPKHPLDPLTPDEITSVTYAVRQYVATKTPTKAIKFILCNLLRPPKRAVLAYLGIPLEPGVEAEDPAPIIKKAEVDFLDVVTGNSYNVIVVLRDGKWEVEKIVQLPESVQPQISVQELIDCEKIVKKSKRVQELAAEVGISPDQIFCDGWSIGYDARFPQRRRIQQALVFARFSQHDNLYAHPMDFIAVVDANTEELLHIDFPPHYKSKDAGKAELTVSSTVPPPHENDALKASGRDRIPPPKRPWDFLPDLMEKTEEAGFELRKDLKPLHIVQPEGVSFKMDGNVLEWQNWKMHIAFAHREGMVLSTVTYNDHGEVRPLFYQLALSEMVVPYGAPEHPHPRKFAFDSGEYGIGMMANELSLGCDCVGQIHYLPGSFAAHDGSSVVIDNAICIHEEDAGVLWKHTDYRHGGRSRTVRRRRLVVSMVCTLANYEYIWNYHFYQDGTIELEVRLTGILQVYVAADNEPNPHGTTIAPNINAHNHQHIFCFRLDPMIDGIKNTVIESDVHTLDAPTGSTENFAGNGFYAKDTRLATETGRPYDLNKERRWRIVNPQKRHYSTGKEVGYVIGLKGGVAPTMAKDDSWLVTRAPFLKNTLWVCRDIEGEKGSERVYPSGRYVPQTRTTPKDSVGNWVKGAQSTDGEDILVYFNIGTTHIPRPEDWPVMPAENLSVTLKPVSFFKANPAIDVPGTQDPLSKPAYSTQNGNSCHC</sequence>
<feature type="region of interest" description="Disordered" evidence="14">
    <location>
        <begin position="245"/>
        <end position="264"/>
    </location>
</feature>
<dbReference type="Proteomes" id="UP000807342">
    <property type="component" value="Unassembled WGS sequence"/>
</dbReference>
<dbReference type="InterPro" id="IPR015798">
    <property type="entry name" value="Cu_amine_oxidase_C"/>
</dbReference>
<organism evidence="18 19">
    <name type="scientific">Macrolepiota fuliginosa MF-IS2</name>
    <dbReference type="NCBI Taxonomy" id="1400762"/>
    <lineage>
        <taxon>Eukaryota</taxon>
        <taxon>Fungi</taxon>
        <taxon>Dikarya</taxon>
        <taxon>Basidiomycota</taxon>
        <taxon>Agaricomycotina</taxon>
        <taxon>Agaricomycetes</taxon>
        <taxon>Agaricomycetidae</taxon>
        <taxon>Agaricales</taxon>
        <taxon>Agaricineae</taxon>
        <taxon>Agaricaceae</taxon>
        <taxon>Macrolepiota</taxon>
    </lineage>
</organism>
<name>A0A9P5X3R6_9AGAR</name>
<dbReference type="SUPFAM" id="SSF54416">
    <property type="entry name" value="Amine oxidase N-terminal region"/>
    <property type="match status" value="2"/>
</dbReference>
<protein>
    <recommendedName>
        <fullName evidence="13">Amine oxidase</fullName>
        <ecNumber evidence="13">1.4.3.-</ecNumber>
    </recommendedName>
</protein>
<feature type="compositionally biased region" description="Polar residues" evidence="14">
    <location>
        <begin position="1"/>
        <end position="25"/>
    </location>
</feature>
<evidence type="ECO:0000256" key="4">
    <source>
        <dbReference type="ARBA" id="ARBA00007983"/>
    </source>
</evidence>
<evidence type="ECO:0000256" key="9">
    <source>
        <dbReference type="ARBA" id="ARBA00023008"/>
    </source>
</evidence>
<proteinExistence type="inferred from homology"/>
<comment type="cofactor">
    <cofactor evidence="3">
        <name>Zn(2+)</name>
        <dbReference type="ChEBI" id="CHEBI:29105"/>
    </cofactor>
</comment>
<keyword evidence="7 11" id="KW-0801">TPQ</keyword>
<evidence type="ECO:0000256" key="7">
    <source>
        <dbReference type="ARBA" id="ARBA00022772"/>
    </source>
</evidence>
<comment type="cofactor">
    <cofactor evidence="2">
        <name>Mn(2+)</name>
        <dbReference type="ChEBI" id="CHEBI:29035"/>
    </cofactor>
</comment>
<dbReference type="AlphaFoldDB" id="A0A9P5X3R6"/>
<dbReference type="OrthoDB" id="5379943at2759"/>
<dbReference type="InterPro" id="IPR000269">
    <property type="entry name" value="Cu_amine_oxidase"/>
</dbReference>
<evidence type="ECO:0000256" key="8">
    <source>
        <dbReference type="ARBA" id="ARBA00023002"/>
    </source>
</evidence>
<dbReference type="EMBL" id="MU151519">
    <property type="protein sequence ID" value="KAF9443099.1"/>
    <property type="molecule type" value="Genomic_DNA"/>
</dbReference>
<dbReference type="PANTHER" id="PTHR10638">
    <property type="entry name" value="COPPER AMINE OXIDASE"/>
    <property type="match status" value="1"/>
</dbReference>
<evidence type="ECO:0000256" key="1">
    <source>
        <dbReference type="ARBA" id="ARBA00001935"/>
    </source>
</evidence>
<evidence type="ECO:0000256" key="14">
    <source>
        <dbReference type="SAM" id="MobiDB-lite"/>
    </source>
</evidence>
<evidence type="ECO:0000256" key="10">
    <source>
        <dbReference type="ARBA" id="ARBA00023211"/>
    </source>
</evidence>
<evidence type="ECO:0000256" key="6">
    <source>
        <dbReference type="ARBA" id="ARBA00022723"/>
    </source>
</evidence>
<feature type="domain" description="Copper amine oxidase catalytic" evidence="15">
    <location>
        <begin position="297"/>
        <end position="711"/>
    </location>
</feature>
<dbReference type="PROSITE" id="PS01164">
    <property type="entry name" value="COPPER_AMINE_OXID_1"/>
    <property type="match status" value="1"/>
</dbReference>
<dbReference type="GO" id="GO:0008131">
    <property type="term" value="F:primary methylamine oxidase activity"/>
    <property type="evidence" value="ECO:0007669"/>
    <property type="project" value="InterPro"/>
</dbReference>
<dbReference type="InterPro" id="IPR016182">
    <property type="entry name" value="Cu_amine_oxidase_N-reg"/>
</dbReference>
<dbReference type="InterPro" id="IPR036460">
    <property type="entry name" value="Cu_amine_oxidase_C_sf"/>
</dbReference>
<dbReference type="EC" id="1.4.3.-" evidence="13"/>
<evidence type="ECO:0000256" key="11">
    <source>
        <dbReference type="PIRSR" id="PIRSR600269-50"/>
    </source>
</evidence>
<evidence type="ECO:0000313" key="19">
    <source>
        <dbReference type="Proteomes" id="UP000807342"/>
    </source>
</evidence>
<dbReference type="Gene3D" id="3.10.450.40">
    <property type="match status" value="2"/>
</dbReference>
<feature type="modified residue" description="2',4',5'-topaquinone" evidence="12">
    <location>
        <position position="459"/>
    </location>
</feature>
<evidence type="ECO:0000256" key="5">
    <source>
        <dbReference type="ARBA" id="ARBA00011738"/>
    </source>
</evidence>
<keyword evidence="19" id="KW-1185">Reference proteome</keyword>
<evidence type="ECO:0000256" key="2">
    <source>
        <dbReference type="ARBA" id="ARBA00001936"/>
    </source>
</evidence>
<evidence type="ECO:0000259" key="15">
    <source>
        <dbReference type="Pfam" id="PF01179"/>
    </source>
</evidence>
<feature type="active site" description="Schiff-base intermediate with substrate; via topaquinone" evidence="11">
    <location>
        <position position="459"/>
    </location>
</feature>
<gene>
    <name evidence="18" type="ORF">P691DRAFT_809460</name>
</gene>
<feature type="compositionally biased region" description="Polar residues" evidence="14">
    <location>
        <begin position="724"/>
        <end position="735"/>
    </location>
</feature>
<evidence type="ECO:0000259" key="16">
    <source>
        <dbReference type="Pfam" id="PF02727"/>
    </source>
</evidence>
<dbReference type="Pfam" id="PF02727">
    <property type="entry name" value="Cu_amine_oxidN2"/>
    <property type="match status" value="1"/>
</dbReference>
<feature type="region of interest" description="Disordered" evidence="14">
    <location>
        <begin position="1"/>
        <end position="36"/>
    </location>
</feature>
<feature type="active site" description="Proton acceptor" evidence="11">
    <location>
        <position position="374"/>
    </location>
</feature>
<dbReference type="GO" id="GO:0048038">
    <property type="term" value="F:quinone binding"/>
    <property type="evidence" value="ECO:0007669"/>
    <property type="project" value="InterPro"/>
</dbReference>
<evidence type="ECO:0000256" key="3">
    <source>
        <dbReference type="ARBA" id="ARBA00001947"/>
    </source>
</evidence>
<dbReference type="Pfam" id="PF02728">
    <property type="entry name" value="Cu_amine_oxidN3"/>
    <property type="match status" value="1"/>
</dbReference>
<comment type="cofactor">
    <cofactor evidence="1">
        <name>Cu cation</name>
        <dbReference type="ChEBI" id="CHEBI:23378"/>
    </cofactor>
</comment>
<feature type="domain" description="Copper amine oxidase N2-terminal" evidence="16">
    <location>
        <begin position="31"/>
        <end position="80"/>
    </location>
</feature>
<keyword evidence="10" id="KW-0464">Manganese</keyword>
<accession>A0A9P5X3R6</accession>
<feature type="region of interest" description="Disordered" evidence="14">
    <location>
        <begin position="713"/>
        <end position="735"/>
    </location>
</feature>
<dbReference type="Pfam" id="PF01179">
    <property type="entry name" value="Cu_amine_oxid"/>
    <property type="match status" value="1"/>
</dbReference>
<dbReference type="GO" id="GO:0005507">
    <property type="term" value="F:copper ion binding"/>
    <property type="evidence" value="ECO:0007669"/>
    <property type="project" value="InterPro"/>
</dbReference>
<comment type="cofactor">
    <cofactor evidence="13">
        <name>Cu cation</name>
        <dbReference type="ChEBI" id="CHEBI:23378"/>
    </cofactor>
    <text evidence="13">Contains 1 topaquinone per subunit.</text>
</comment>
<evidence type="ECO:0000256" key="12">
    <source>
        <dbReference type="PIRSR" id="PIRSR600269-51"/>
    </source>
</evidence>
<comment type="caution">
    <text evidence="18">The sequence shown here is derived from an EMBL/GenBank/DDBJ whole genome shotgun (WGS) entry which is preliminary data.</text>
</comment>
<evidence type="ECO:0000313" key="18">
    <source>
        <dbReference type="EMBL" id="KAF9443099.1"/>
    </source>
</evidence>
<comment type="similarity">
    <text evidence="4 13">Belongs to the copper/topaquinone oxidase family.</text>
</comment>
<dbReference type="GO" id="GO:0009308">
    <property type="term" value="P:amine metabolic process"/>
    <property type="evidence" value="ECO:0007669"/>
    <property type="project" value="UniProtKB-UniRule"/>
</dbReference>
<evidence type="ECO:0000259" key="17">
    <source>
        <dbReference type="Pfam" id="PF02728"/>
    </source>
</evidence>
<comment type="subunit">
    <text evidence="5">Homodimer.</text>
</comment>